<protein>
    <submittedName>
        <fullName evidence="5">Photosystem I assembly protein Ycf3</fullName>
    </submittedName>
</protein>
<dbReference type="InterPro" id="IPR019734">
    <property type="entry name" value="TPR_rpt"/>
</dbReference>
<dbReference type="EMBL" id="CP019288">
    <property type="protein sequence ID" value="QHI37681.1"/>
    <property type="molecule type" value="Genomic_DNA"/>
</dbReference>
<proteinExistence type="predicted"/>
<dbReference type="SMART" id="SM00287">
    <property type="entry name" value="SH3b"/>
    <property type="match status" value="1"/>
</dbReference>
<dbReference type="SMART" id="SM00028">
    <property type="entry name" value="TPR"/>
    <property type="match status" value="2"/>
</dbReference>
<keyword evidence="2" id="KW-0472">Membrane</keyword>
<feature type="domain" description="SH3b" evidence="4">
    <location>
        <begin position="191"/>
        <end position="253"/>
    </location>
</feature>
<dbReference type="RefSeq" id="WP_160130286.1">
    <property type="nucleotide sequence ID" value="NZ_CP019288.1"/>
</dbReference>
<dbReference type="InterPro" id="IPR011990">
    <property type="entry name" value="TPR-like_helical_dom_sf"/>
</dbReference>
<dbReference type="Pfam" id="PF08239">
    <property type="entry name" value="SH3_3"/>
    <property type="match status" value="1"/>
</dbReference>
<reference evidence="5 6" key="1">
    <citation type="journal article" date="2013" name="Int. J. Syst. Evol. Microbiol.">
        <title>Kordia antarctica sp. nov., isolated from Antarctic seawater.</title>
        <authorList>
            <person name="Baek K."/>
            <person name="Choi A."/>
            <person name="Kang I."/>
            <person name="Lee K."/>
            <person name="Cho J.C."/>
        </authorList>
    </citation>
    <scope>NUCLEOTIDE SEQUENCE [LARGE SCALE GENOMIC DNA]</scope>
    <source>
        <strain evidence="5 6">IMCC3317</strain>
    </source>
</reference>
<dbReference type="PROSITE" id="PS50005">
    <property type="entry name" value="TPR"/>
    <property type="match status" value="1"/>
</dbReference>
<evidence type="ECO:0000259" key="4">
    <source>
        <dbReference type="SMART" id="SM00287"/>
    </source>
</evidence>
<sequence length="253" mass="28696">MKIKITYMFLVFISSFALAFGQDNTALFDAANKAYNDGNYAEAIVNYKSILETENHSAAIYYNLGNAYYKRNEIGPSVYYFEKALQLSPNDTDILNNLAYAKNMTIDAIEALPKTQLSKFVGNITGTFTYNQWAWIAVICGFLCVISFLLYQFAYQTLKKRIYFIVSFITFLFILGTVAIAYQQYGKVQKDRPAIIFATETTVKAEPNLRSDAVFVLHEGTKVQVLDTIDSWKKIQLIDGKTGWIVAEDVNEL</sequence>
<dbReference type="KEGG" id="kan:IMCC3317_30620"/>
<keyword evidence="6" id="KW-1185">Reference proteome</keyword>
<dbReference type="InterPro" id="IPR003646">
    <property type="entry name" value="SH3-like_bac-type"/>
</dbReference>
<feature type="repeat" description="TPR" evidence="1">
    <location>
        <begin position="58"/>
        <end position="91"/>
    </location>
</feature>
<dbReference type="PROSITE" id="PS50293">
    <property type="entry name" value="TPR_REGION"/>
    <property type="match status" value="1"/>
</dbReference>
<gene>
    <name evidence="5" type="primary">ycf3_5</name>
    <name evidence="5" type="ORF">IMCC3317_30620</name>
</gene>
<accession>A0A7L4ZMC5</accession>
<dbReference type="Gene3D" id="1.25.40.10">
    <property type="entry name" value="Tetratricopeptide repeat domain"/>
    <property type="match status" value="1"/>
</dbReference>
<keyword evidence="3" id="KW-0732">Signal</keyword>
<dbReference type="AlphaFoldDB" id="A0A7L4ZMC5"/>
<feature type="chain" id="PRO_5029753525" evidence="3">
    <location>
        <begin position="20"/>
        <end position="253"/>
    </location>
</feature>
<evidence type="ECO:0000256" key="3">
    <source>
        <dbReference type="SAM" id="SignalP"/>
    </source>
</evidence>
<name>A0A7L4ZMC5_9FLAO</name>
<evidence type="ECO:0000256" key="2">
    <source>
        <dbReference type="SAM" id="Phobius"/>
    </source>
</evidence>
<feature type="transmembrane region" description="Helical" evidence="2">
    <location>
        <begin position="162"/>
        <end position="182"/>
    </location>
</feature>
<keyword evidence="2" id="KW-1133">Transmembrane helix</keyword>
<feature type="signal peptide" evidence="3">
    <location>
        <begin position="1"/>
        <end position="19"/>
    </location>
</feature>
<dbReference type="SUPFAM" id="SSF48452">
    <property type="entry name" value="TPR-like"/>
    <property type="match status" value="1"/>
</dbReference>
<keyword evidence="1" id="KW-0802">TPR repeat</keyword>
<dbReference type="OrthoDB" id="9776208at2"/>
<organism evidence="5 6">
    <name type="scientific">Kordia antarctica</name>
    <dbReference type="NCBI Taxonomy" id="1218801"/>
    <lineage>
        <taxon>Bacteria</taxon>
        <taxon>Pseudomonadati</taxon>
        <taxon>Bacteroidota</taxon>
        <taxon>Flavobacteriia</taxon>
        <taxon>Flavobacteriales</taxon>
        <taxon>Flavobacteriaceae</taxon>
        <taxon>Kordia</taxon>
    </lineage>
</organism>
<feature type="transmembrane region" description="Helical" evidence="2">
    <location>
        <begin position="133"/>
        <end position="155"/>
    </location>
</feature>
<dbReference type="Gene3D" id="2.30.30.40">
    <property type="entry name" value="SH3 Domains"/>
    <property type="match status" value="1"/>
</dbReference>
<dbReference type="Pfam" id="PF00515">
    <property type="entry name" value="TPR_1"/>
    <property type="match status" value="1"/>
</dbReference>
<evidence type="ECO:0000313" key="6">
    <source>
        <dbReference type="Proteomes" id="UP000464657"/>
    </source>
</evidence>
<evidence type="ECO:0000256" key="1">
    <source>
        <dbReference type="PROSITE-ProRule" id="PRU00339"/>
    </source>
</evidence>
<dbReference type="Proteomes" id="UP000464657">
    <property type="component" value="Chromosome"/>
</dbReference>
<keyword evidence="2" id="KW-0812">Transmembrane</keyword>
<evidence type="ECO:0000313" key="5">
    <source>
        <dbReference type="EMBL" id="QHI37681.1"/>
    </source>
</evidence>